<dbReference type="Gene3D" id="3.10.180.80">
    <property type="entry name" value="Uncharacterised protein PF07063, DUF1338"/>
    <property type="match status" value="1"/>
</dbReference>
<dbReference type="HOGENOM" id="CLU_026640_0_0_1"/>
<evidence type="ECO:0000256" key="1">
    <source>
        <dbReference type="ARBA" id="ARBA00001954"/>
    </source>
</evidence>
<dbReference type="PANTHER" id="PTHR39479:SF2">
    <property type="entry name" value="2-OXOADIPATE DIOXYGENASE_DECARBOXYLASE"/>
    <property type="match status" value="1"/>
</dbReference>
<dbReference type="Proteomes" id="UP000054302">
    <property type="component" value="Unassembled WGS sequence"/>
</dbReference>
<evidence type="ECO:0000256" key="3">
    <source>
        <dbReference type="ARBA" id="ARBA00023002"/>
    </source>
</evidence>
<dbReference type="PANTHER" id="PTHR39479">
    <property type="match status" value="1"/>
</dbReference>
<dbReference type="Pfam" id="PF07063">
    <property type="entry name" value="HGLS"/>
    <property type="match status" value="1"/>
</dbReference>
<keyword evidence="3" id="KW-0560">Oxidoreductase</keyword>
<name>A0A0D1Y968_EXOME</name>
<evidence type="ECO:0000256" key="5">
    <source>
        <dbReference type="ARBA" id="ARBA00035013"/>
    </source>
</evidence>
<comment type="similarity">
    <text evidence="5">Belongs to the 2-oxoadipate dioxygenase/decarboxylase family.</text>
</comment>
<dbReference type="SMART" id="SM01150">
    <property type="entry name" value="DUF1338"/>
    <property type="match status" value="1"/>
</dbReference>
<evidence type="ECO:0000256" key="4">
    <source>
        <dbReference type="ARBA" id="ARBA00023004"/>
    </source>
</evidence>
<keyword evidence="4" id="KW-0408">Iron</keyword>
<dbReference type="EC" id="1.13.11.93" evidence="6"/>
<evidence type="ECO:0000256" key="8">
    <source>
        <dbReference type="ARBA" id="ARBA00035045"/>
    </source>
</evidence>
<dbReference type="GeneID" id="27318863"/>
<reference evidence="9 10" key="1">
    <citation type="submission" date="2015-01" db="EMBL/GenBank/DDBJ databases">
        <title>The Genome Sequence of Exophiala mesophila CBS40295.</title>
        <authorList>
            <consortium name="The Broad Institute Genomics Platform"/>
            <person name="Cuomo C."/>
            <person name="de Hoog S."/>
            <person name="Gorbushina A."/>
            <person name="Stielow B."/>
            <person name="Teixiera M."/>
            <person name="Abouelleil A."/>
            <person name="Chapman S.B."/>
            <person name="Priest M."/>
            <person name="Young S.K."/>
            <person name="Wortman J."/>
            <person name="Nusbaum C."/>
            <person name="Birren B."/>
        </authorList>
    </citation>
    <scope>NUCLEOTIDE SEQUENCE [LARGE SCALE GENOMIC DNA]</scope>
    <source>
        <strain evidence="9 10">CBS 40295</strain>
    </source>
</reference>
<keyword evidence="10" id="KW-1185">Reference proteome</keyword>
<sequence>MGSVTLIPGVRDADSLRTMFSTALSEMYKKEVPLYDELLSIVAKVDDQIASGPLPARHRIERHGAIRLGTAQEMQTIARLFALLNMHAVDYYDLSLVGFPLHATAFRPLTGEALSRNPFRVFTSLLRLDLLPAETSSLAQQVLGKRKIFSDRLLELLDQAETTGLTNSEQEAELLEEALKIFKWHATAQTSYDFYKQLNSVHPMVADIACFPSAHINHLTPRTLDIDQVQEAMQIHGVPAKDRIEGPPRRRCDILLRQTSFQALEERVHFVDEDGNVTVSHHTARFGEVEQRGAAVTRKGRDLYDTLLEKADSIIESKGTAGHGINDDWQRALQEAFSEFPDTWAELRDQRLVYFRYIPVTAPNAPLLEAEGQALKLSELLDCGLIKYEAITYEDFLPISAAGIFTSNLKGFSNTKRKESKGNRSLLEQALPTKILDSTALYEQLEAESIETCRKALGLLAIQSD</sequence>
<dbReference type="OMA" id="FRWHETA"/>
<dbReference type="CDD" id="cd16348">
    <property type="entry name" value="VOC_YdcJ_like"/>
    <property type="match status" value="1"/>
</dbReference>
<dbReference type="VEuPathDB" id="FungiDB:PV10_01018"/>
<dbReference type="AlphaFoldDB" id="A0A0D1Y968"/>
<evidence type="ECO:0000256" key="6">
    <source>
        <dbReference type="ARBA" id="ARBA00035023"/>
    </source>
</evidence>
<organism evidence="9 10">
    <name type="scientific">Exophiala mesophila</name>
    <name type="common">Black yeast-like fungus</name>
    <dbReference type="NCBI Taxonomy" id="212818"/>
    <lineage>
        <taxon>Eukaryota</taxon>
        <taxon>Fungi</taxon>
        <taxon>Dikarya</taxon>
        <taxon>Ascomycota</taxon>
        <taxon>Pezizomycotina</taxon>
        <taxon>Eurotiomycetes</taxon>
        <taxon>Chaetothyriomycetidae</taxon>
        <taxon>Chaetothyriales</taxon>
        <taxon>Herpotrichiellaceae</taxon>
        <taxon>Exophiala</taxon>
    </lineage>
</organism>
<accession>A0A0D1Y968</accession>
<gene>
    <name evidence="9" type="ORF">PV10_01018</name>
</gene>
<dbReference type="STRING" id="212818.A0A0D1Y968"/>
<evidence type="ECO:0000256" key="7">
    <source>
        <dbReference type="ARBA" id="ARBA00035034"/>
    </source>
</evidence>
<dbReference type="OrthoDB" id="8300246at2759"/>
<evidence type="ECO:0000313" key="10">
    <source>
        <dbReference type="Proteomes" id="UP000054302"/>
    </source>
</evidence>
<dbReference type="GO" id="GO:0051213">
    <property type="term" value="F:dioxygenase activity"/>
    <property type="evidence" value="ECO:0007669"/>
    <property type="project" value="UniProtKB-KW"/>
</dbReference>
<evidence type="ECO:0000256" key="2">
    <source>
        <dbReference type="ARBA" id="ARBA00022964"/>
    </source>
</evidence>
<protein>
    <recommendedName>
        <fullName evidence="7">2-oxoadipate dioxygenase/decarboxylase</fullName>
        <ecNumber evidence="6">1.13.11.93</ecNumber>
    </recommendedName>
    <alternativeName>
        <fullName evidence="8">2-hydroxyglutarate synthase</fullName>
    </alternativeName>
</protein>
<proteinExistence type="inferred from homology"/>
<comment type="cofactor">
    <cofactor evidence="1">
        <name>Fe(2+)</name>
        <dbReference type="ChEBI" id="CHEBI:29033"/>
    </cofactor>
</comment>
<dbReference type="RefSeq" id="XP_016228820.1">
    <property type="nucleotide sequence ID" value="XM_016365171.1"/>
</dbReference>
<keyword evidence="2" id="KW-0223">Dioxygenase</keyword>
<evidence type="ECO:0000313" key="9">
    <source>
        <dbReference type="EMBL" id="KIV97246.1"/>
    </source>
</evidence>
<dbReference type="InterPro" id="IPR009770">
    <property type="entry name" value="HGLS"/>
</dbReference>
<dbReference type="EMBL" id="KN847520">
    <property type="protein sequence ID" value="KIV97246.1"/>
    <property type="molecule type" value="Genomic_DNA"/>
</dbReference>
<dbReference type="InterPro" id="IPR047869">
    <property type="entry name" value="YdcJ_bac-like"/>
</dbReference>